<comment type="caution">
    <text evidence="1">The sequence shown here is derived from an EMBL/GenBank/DDBJ whole genome shotgun (WGS) entry which is preliminary data.</text>
</comment>
<gene>
    <name evidence="1" type="ORF">H5410_064126</name>
</gene>
<protein>
    <submittedName>
        <fullName evidence="1">Uncharacterized protein</fullName>
    </submittedName>
</protein>
<reference evidence="1" key="1">
    <citation type="submission" date="2020-09" db="EMBL/GenBank/DDBJ databases">
        <title>De no assembly of potato wild relative species, Solanum commersonii.</title>
        <authorList>
            <person name="Cho K."/>
        </authorList>
    </citation>
    <scope>NUCLEOTIDE SEQUENCE</scope>
    <source>
        <strain evidence="1">LZ3.2</strain>
        <tissue evidence="1">Leaf</tissue>
    </source>
</reference>
<dbReference type="AlphaFoldDB" id="A0A9J5W0B2"/>
<keyword evidence="2" id="KW-1185">Reference proteome</keyword>
<name>A0A9J5W0B2_SOLCO</name>
<dbReference type="Proteomes" id="UP000824120">
    <property type="component" value="Unassembled WGS sequence"/>
</dbReference>
<proteinExistence type="predicted"/>
<dbReference type="EMBL" id="JACXVP010000030">
    <property type="protein sequence ID" value="KAG5568857.1"/>
    <property type="molecule type" value="Genomic_DNA"/>
</dbReference>
<sequence>MINTSSRLHMFAAQSSFPKISNNFEKHTPLHTKGRTGMHNLKSPIDHIPQPSQNHQNNYEKEQIPEPAPFTVVQSFAPKLRQNQAQNGNPKQLTLQAFTIRQGLLAAIFKKGDFMINLATQCKYTLVWKFSNTMPKIDLIRRNSKLNYLEG</sequence>
<dbReference type="OrthoDB" id="1002340at2759"/>
<evidence type="ECO:0000313" key="2">
    <source>
        <dbReference type="Proteomes" id="UP000824120"/>
    </source>
</evidence>
<evidence type="ECO:0000313" key="1">
    <source>
        <dbReference type="EMBL" id="KAG5568857.1"/>
    </source>
</evidence>
<accession>A0A9J5W0B2</accession>
<organism evidence="1 2">
    <name type="scientific">Solanum commersonii</name>
    <name type="common">Commerson's wild potato</name>
    <name type="synonym">Commerson's nightshade</name>
    <dbReference type="NCBI Taxonomy" id="4109"/>
    <lineage>
        <taxon>Eukaryota</taxon>
        <taxon>Viridiplantae</taxon>
        <taxon>Streptophyta</taxon>
        <taxon>Embryophyta</taxon>
        <taxon>Tracheophyta</taxon>
        <taxon>Spermatophyta</taxon>
        <taxon>Magnoliopsida</taxon>
        <taxon>eudicotyledons</taxon>
        <taxon>Gunneridae</taxon>
        <taxon>Pentapetalae</taxon>
        <taxon>asterids</taxon>
        <taxon>lamiids</taxon>
        <taxon>Solanales</taxon>
        <taxon>Solanaceae</taxon>
        <taxon>Solanoideae</taxon>
        <taxon>Solaneae</taxon>
        <taxon>Solanum</taxon>
    </lineage>
</organism>